<sequence>MKPGPVLSLGAILAIFVLGAAYLAFGVVRVDWFRQYMTVTMAAPDSGGLLSGSPVLMSGIEVGQVVAVDNLVNGVEVRLRVAERYRIPVDSTARIEALSAVGEPYLEFIPEAVGGPYLRDGQQVDADRVSPPLSIAQMATVISGLLDQLEPTQLRDLTTTVLDGMREIEDLLPRIGYAGELLAATLLSRLPQLRGLLTDIQEVGMTLDPVAHSMIEGGPYWDQFGERVREVVEHLEHLMRGDGFPETYRTGTGLVPFLEGLSDELDVLGPELRSLLPVFEPLASTATTAVSRVDLSDLISRALAMSGDGAGVRLRIAVR</sequence>
<evidence type="ECO:0000259" key="2">
    <source>
        <dbReference type="Pfam" id="PF02470"/>
    </source>
</evidence>
<dbReference type="AlphaFoldDB" id="A0A366E1A7"/>
<keyword evidence="1" id="KW-1133">Transmembrane helix</keyword>
<dbReference type="Proteomes" id="UP000252586">
    <property type="component" value="Unassembled WGS sequence"/>
</dbReference>
<name>A0A366E1A7_9NOCA</name>
<protein>
    <submittedName>
        <fullName evidence="3">Virulence factor Mce-like protein</fullName>
    </submittedName>
</protein>
<dbReference type="Pfam" id="PF02470">
    <property type="entry name" value="MlaD"/>
    <property type="match status" value="1"/>
</dbReference>
<evidence type="ECO:0000256" key="1">
    <source>
        <dbReference type="SAM" id="Phobius"/>
    </source>
</evidence>
<keyword evidence="4" id="KW-1185">Reference proteome</keyword>
<dbReference type="RefSeq" id="WP_067509403.1">
    <property type="nucleotide sequence ID" value="NZ_CP107943.1"/>
</dbReference>
<dbReference type="InterPro" id="IPR052336">
    <property type="entry name" value="MlaD_Phospholipid_Transporter"/>
</dbReference>
<comment type="caution">
    <text evidence="3">The sequence shown here is derived from an EMBL/GenBank/DDBJ whole genome shotgun (WGS) entry which is preliminary data.</text>
</comment>
<reference evidence="3 4" key="1">
    <citation type="submission" date="2018-06" db="EMBL/GenBank/DDBJ databases">
        <title>Genomic Encyclopedia of Type Strains, Phase IV (KMG-IV): sequencing the most valuable type-strain genomes for metagenomic binning, comparative biology and taxonomic classification.</title>
        <authorList>
            <person name="Goeker M."/>
        </authorList>
    </citation>
    <scope>NUCLEOTIDE SEQUENCE [LARGE SCALE GENOMIC DNA]</scope>
    <source>
        <strain evidence="3 4">DSM 44599</strain>
    </source>
</reference>
<proteinExistence type="predicted"/>
<accession>A0A366E1A7</accession>
<dbReference type="InterPro" id="IPR003399">
    <property type="entry name" value="Mce/MlaD"/>
</dbReference>
<dbReference type="STRING" id="1210090.GCA_001613185_03198"/>
<dbReference type="EMBL" id="QNRE01000001">
    <property type="protein sequence ID" value="RBO96087.1"/>
    <property type="molecule type" value="Genomic_DNA"/>
</dbReference>
<keyword evidence="1" id="KW-0472">Membrane</keyword>
<feature type="transmembrane region" description="Helical" evidence="1">
    <location>
        <begin position="6"/>
        <end position="28"/>
    </location>
</feature>
<keyword evidence="1" id="KW-0812">Transmembrane</keyword>
<dbReference type="PANTHER" id="PTHR33371">
    <property type="entry name" value="INTERMEMBRANE PHOSPHOLIPID TRANSPORT SYSTEM BINDING PROTEIN MLAD-RELATED"/>
    <property type="match status" value="1"/>
</dbReference>
<dbReference type="GO" id="GO:0005576">
    <property type="term" value="C:extracellular region"/>
    <property type="evidence" value="ECO:0007669"/>
    <property type="project" value="TreeGrafter"/>
</dbReference>
<evidence type="ECO:0000313" key="3">
    <source>
        <dbReference type="EMBL" id="RBO96087.1"/>
    </source>
</evidence>
<evidence type="ECO:0000313" key="4">
    <source>
        <dbReference type="Proteomes" id="UP000252586"/>
    </source>
</evidence>
<dbReference type="PANTHER" id="PTHR33371:SF16">
    <property type="entry name" value="MCE-FAMILY PROTEIN MCE3F"/>
    <property type="match status" value="1"/>
</dbReference>
<gene>
    <name evidence="3" type="ORF">DFR74_10198</name>
</gene>
<feature type="domain" description="Mce/MlaD" evidence="2">
    <location>
        <begin position="37"/>
        <end position="110"/>
    </location>
</feature>
<organism evidence="3 4">
    <name type="scientific">Nocardia puris</name>
    <dbReference type="NCBI Taxonomy" id="208602"/>
    <lineage>
        <taxon>Bacteria</taxon>
        <taxon>Bacillati</taxon>
        <taxon>Actinomycetota</taxon>
        <taxon>Actinomycetes</taxon>
        <taxon>Mycobacteriales</taxon>
        <taxon>Nocardiaceae</taxon>
        <taxon>Nocardia</taxon>
    </lineage>
</organism>